<dbReference type="Gene3D" id="3.40.50.2300">
    <property type="match status" value="1"/>
</dbReference>
<dbReference type="SUPFAM" id="SSF52172">
    <property type="entry name" value="CheY-like"/>
    <property type="match status" value="1"/>
</dbReference>
<dbReference type="InterPro" id="IPR011006">
    <property type="entry name" value="CheY-like_superfamily"/>
</dbReference>
<evidence type="ECO:0000256" key="1">
    <source>
        <dbReference type="ARBA" id="ARBA00022553"/>
    </source>
</evidence>
<dbReference type="PANTHER" id="PTHR44591:SF23">
    <property type="entry name" value="CHEY SUBFAMILY"/>
    <property type="match status" value="1"/>
</dbReference>
<proteinExistence type="predicted"/>
<keyword evidence="4" id="KW-1185">Reference proteome</keyword>
<dbReference type="RefSeq" id="WP_146504579.1">
    <property type="nucleotide sequence ID" value="NZ_SJPG01000001.1"/>
</dbReference>
<dbReference type="AlphaFoldDB" id="A0A5C5XK63"/>
<evidence type="ECO:0000313" key="3">
    <source>
        <dbReference type="EMBL" id="TWT62753.1"/>
    </source>
</evidence>
<dbReference type="GO" id="GO:0000160">
    <property type="term" value="P:phosphorelay signal transduction system"/>
    <property type="evidence" value="ECO:0007669"/>
    <property type="project" value="InterPro"/>
</dbReference>
<dbReference type="Pfam" id="PF00072">
    <property type="entry name" value="Response_reg"/>
    <property type="match status" value="1"/>
</dbReference>
<feature type="domain" description="Response regulatory" evidence="2">
    <location>
        <begin position="18"/>
        <end position="101"/>
    </location>
</feature>
<reference evidence="3 4" key="1">
    <citation type="submission" date="2019-02" db="EMBL/GenBank/DDBJ databases">
        <title>Deep-cultivation of Planctomycetes and their phenomic and genomic characterization uncovers novel biology.</title>
        <authorList>
            <person name="Wiegand S."/>
            <person name="Jogler M."/>
            <person name="Boedeker C."/>
            <person name="Pinto D."/>
            <person name="Vollmers J."/>
            <person name="Rivas-Marin E."/>
            <person name="Kohn T."/>
            <person name="Peeters S.H."/>
            <person name="Heuer A."/>
            <person name="Rast P."/>
            <person name="Oberbeckmann S."/>
            <person name="Bunk B."/>
            <person name="Jeske O."/>
            <person name="Meyerdierks A."/>
            <person name="Storesund J.E."/>
            <person name="Kallscheuer N."/>
            <person name="Luecker S."/>
            <person name="Lage O.M."/>
            <person name="Pohl T."/>
            <person name="Merkel B.J."/>
            <person name="Hornburger P."/>
            <person name="Mueller R.-W."/>
            <person name="Bruemmer F."/>
            <person name="Labrenz M."/>
            <person name="Spormann A.M."/>
            <person name="Op Den Camp H."/>
            <person name="Overmann J."/>
            <person name="Amann R."/>
            <person name="Jetten M.S.M."/>
            <person name="Mascher T."/>
            <person name="Medema M.H."/>
            <person name="Devos D.P."/>
            <person name="Kaster A.-K."/>
            <person name="Ovreas L."/>
            <person name="Rohde M."/>
            <person name="Galperin M.Y."/>
            <person name="Jogler C."/>
        </authorList>
    </citation>
    <scope>NUCLEOTIDE SEQUENCE [LARGE SCALE GENOMIC DNA]</scope>
    <source>
        <strain evidence="3 4">Pan54</strain>
    </source>
</reference>
<sequence>MKKKVLSVGQCVPDDGALKNYLTTHFDVEFTRSPNKEDALAKIRTQPFDLITVNRKLDEDYTDGMEVIKSIQSDPDINTTPVMLVTNYPESQDEAVAAGAEYGFGKLEYNKPEVLERLKKYLG</sequence>
<accession>A0A5C5XK63</accession>
<organism evidence="3 4">
    <name type="scientific">Rubinisphaera italica</name>
    <dbReference type="NCBI Taxonomy" id="2527969"/>
    <lineage>
        <taxon>Bacteria</taxon>
        <taxon>Pseudomonadati</taxon>
        <taxon>Planctomycetota</taxon>
        <taxon>Planctomycetia</taxon>
        <taxon>Planctomycetales</taxon>
        <taxon>Planctomycetaceae</taxon>
        <taxon>Rubinisphaera</taxon>
    </lineage>
</organism>
<dbReference type="InterPro" id="IPR001789">
    <property type="entry name" value="Sig_transdc_resp-reg_receiver"/>
</dbReference>
<dbReference type="EMBL" id="SJPG01000001">
    <property type="protein sequence ID" value="TWT62753.1"/>
    <property type="molecule type" value="Genomic_DNA"/>
</dbReference>
<evidence type="ECO:0000259" key="2">
    <source>
        <dbReference type="Pfam" id="PF00072"/>
    </source>
</evidence>
<protein>
    <submittedName>
        <fullName evidence="3">Chemotaxis regulatory protein CheY</fullName>
    </submittedName>
</protein>
<comment type="caution">
    <text evidence="3">The sequence shown here is derived from an EMBL/GenBank/DDBJ whole genome shotgun (WGS) entry which is preliminary data.</text>
</comment>
<gene>
    <name evidence="3" type="ORF">Pan54_34980</name>
</gene>
<keyword evidence="1" id="KW-0597">Phosphoprotein</keyword>
<name>A0A5C5XK63_9PLAN</name>
<evidence type="ECO:0000313" key="4">
    <source>
        <dbReference type="Proteomes" id="UP000316095"/>
    </source>
</evidence>
<dbReference type="Proteomes" id="UP000316095">
    <property type="component" value="Unassembled WGS sequence"/>
</dbReference>
<dbReference type="PANTHER" id="PTHR44591">
    <property type="entry name" value="STRESS RESPONSE REGULATOR PROTEIN 1"/>
    <property type="match status" value="1"/>
</dbReference>
<dbReference type="OrthoDB" id="279132at2"/>
<dbReference type="InterPro" id="IPR050595">
    <property type="entry name" value="Bact_response_regulator"/>
</dbReference>